<organism evidence="1 2">
    <name type="scientific">Trypanosoma congolense (strain IL3000)</name>
    <dbReference type="NCBI Taxonomy" id="1068625"/>
    <lineage>
        <taxon>Eukaryota</taxon>
        <taxon>Discoba</taxon>
        <taxon>Euglenozoa</taxon>
        <taxon>Kinetoplastea</taxon>
        <taxon>Metakinetoplastina</taxon>
        <taxon>Trypanosomatida</taxon>
        <taxon>Trypanosomatidae</taxon>
        <taxon>Trypanosoma</taxon>
        <taxon>Nannomonas</taxon>
    </lineage>
</organism>
<dbReference type="Proteomes" id="UP000000702">
    <property type="component" value="Unassembled WGS sequence"/>
</dbReference>
<name>F9WC42_TRYCI</name>
<keyword evidence="2" id="KW-1185">Reference proteome</keyword>
<dbReference type="EMBL" id="CAEQ01001664">
    <property type="protein sequence ID" value="CCD14834.1"/>
    <property type="molecule type" value="Genomic_DNA"/>
</dbReference>
<evidence type="ECO:0000313" key="1">
    <source>
        <dbReference type="EMBL" id="CCD14834.1"/>
    </source>
</evidence>
<reference evidence="1 2" key="2">
    <citation type="journal article" date="2012" name="Proc. Natl. Acad. Sci. U.S.A.">
        <title>Antigenic diversity is generated by distinct evolutionary mechanisms in African trypanosome species.</title>
        <authorList>
            <person name="Jackson A.P."/>
            <person name="Berry A."/>
            <person name="Aslett M."/>
            <person name="Allison H.C."/>
            <person name="Burton P."/>
            <person name="Vavrova-Anderson J."/>
            <person name="Brown R."/>
            <person name="Browne H."/>
            <person name="Corton N."/>
            <person name="Hauser H."/>
            <person name="Gamble J."/>
            <person name="Gilderthorp R."/>
            <person name="Marcello L."/>
            <person name="McQuillan J."/>
            <person name="Otto T.D."/>
            <person name="Quail M.A."/>
            <person name="Sanders M.J."/>
            <person name="van Tonder A."/>
            <person name="Ginger M.L."/>
            <person name="Field M.C."/>
            <person name="Barry J.D."/>
            <person name="Hertz-Fowler C."/>
            <person name="Berriman M."/>
        </authorList>
    </citation>
    <scope>NUCLEOTIDE SEQUENCE [LARGE SCALE GENOMIC DNA]</scope>
    <source>
        <strain evidence="1 2">IL3000</strain>
    </source>
</reference>
<dbReference type="AlphaFoldDB" id="F9WC42"/>
<sequence length="129" mass="15230">MLDTSFFFVWYSLMFPSLMYDSPLPSHLSVFSSLKNYLSLPIIRNWMKLSPCGIRLFDVQPAVFFFYSNFSRFFHSFFPCFIPFPSHFCRWMTYVIRASIFRACACACDHHPTTHTHAVCPFSFPMTFV</sequence>
<reference evidence="2" key="1">
    <citation type="submission" date="2011-07" db="EMBL/GenBank/DDBJ databases">
        <title>Divergent evolution of antigenic variation in African trypanosomes.</title>
        <authorList>
            <person name="Jackson A.P."/>
            <person name="Berry A."/>
            <person name="Allison H.C."/>
            <person name="Burton P."/>
            <person name="Anderson J."/>
            <person name="Aslett M."/>
            <person name="Brown R."/>
            <person name="Corton N."/>
            <person name="Harris D."/>
            <person name="Hauser H."/>
            <person name="Gamble J."/>
            <person name="Gilderthorp R."/>
            <person name="McQuillan J."/>
            <person name="Quail M.A."/>
            <person name="Sanders M."/>
            <person name="Van Tonder A."/>
            <person name="Ginger M.L."/>
            <person name="Donelson J.E."/>
            <person name="Field M.C."/>
            <person name="Barry J.D."/>
            <person name="Berriman M."/>
            <person name="Hertz-Fowler C."/>
        </authorList>
    </citation>
    <scope>NUCLEOTIDE SEQUENCE [LARGE SCALE GENOMIC DNA]</scope>
    <source>
        <strain evidence="2">IL3000</strain>
    </source>
</reference>
<accession>F9WC42</accession>
<gene>
    <name evidence="1" type="ORF">TCIL3000_0_54120</name>
</gene>
<proteinExistence type="predicted"/>
<comment type="caution">
    <text evidence="1">The sequence shown here is derived from an EMBL/GenBank/DDBJ whole genome shotgun (WGS) entry which is preliminary data.</text>
</comment>
<protein>
    <submittedName>
        <fullName evidence="1">Uncharacterized protein</fullName>
    </submittedName>
</protein>
<evidence type="ECO:0000313" key="2">
    <source>
        <dbReference type="Proteomes" id="UP000000702"/>
    </source>
</evidence>